<name>A0A9X9M4S5_GULGU</name>
<dbReference type="Proteomes" id="UP000269945">
    <property type="component" value="Unassembled WGS sequence"/>
</dbReference>
<organism evidence="1 2">
    <name type="scientific">Gulo gulo</name>
    <name type="common">Wolverine</name>
    <name type="synonym">Gluton</name>
    <dbReference type="NCBI Taxonomy" id="48420"/>
    <lineage>
        <taxon>Eukaryota</taxon>
        <taxon>Metazoa</taxon>
        <taxon>Chordata</taxon>
        <taxon>Craniata</taxon>
        <taxon>Vertebrata</taxon>
        <taxon>Euteleostomi</taxon>
        <taxon>Mammalia</taxon>
        <taxon>Eutheria</taxon>
        <taxon>Laurasiatheria</taxon>
        <taxon>Carnivora</taxon>
        <taxon>Caniformia</taxon>
        <taxon>Musteloidea</taxon>
        <taxon>Mustelidae</taxon>
        <taxon>Guloninae</taxon>
        <taxon>Gulo</taxon>
    </lineage>
</organism>
<accession>A0A9X9M4S5</accession>
<sequence>MFCANKEHRGLLSRNWPLLTCRGWSRRAFWKKLRSKSRFWRCFLCSILRRSARQHPSKKSFRRPLGGRGA</sequence>
<evidence type="ECO:0000313" key="1">
    <source>
        <dbReference type="EMBL" id="VCX36745.1"/>
    </source>
</evidence>
<comment type="caution">
    <text evidence="1">The sequence shown here is derived from an EMBL/GenBank/DDBJ whole genome shotgun (WGS) entry which is preliminary data.</text>
</comment>
<evidence type="ECO:0000313" key="2">
    <source>
        <dbReference type="Proteomes" id="UP000269945"/>
    </source>
</evidence>
<gene>
    <name evidence="1" type="ORF">BN2614_LOCUS1</name>
</gene>
<protein>
    <submittedName>
        <fullName evidence="1">Uncharacterized protein</fullName>
    </submittedName>
</protein>
<proteinExistence type="predicted"/>
<dbReference type="EMBL" id="CYRY02042802">
    <property type="protein sequence ID" value="VCX36745.1"/>
    <property type="molecule type" value="Genomic_DNA"/>
</dbReference>
<reference evidence="1 2" key="1">
    <citation type="submission" date="2018-10" db="EMBL/GenBank/DDBJ databases">
        <authorList>
            <person name="Ekblom R."/>
            <person name="Jareborg N."/>
        </authorList>
    </citation>
    <scope>NUCLEOTIDE SEQUENCE [LARGE SCALE GENOMIC DNA]</scope>
    <source>
        <tissue evidence="1">Muscle</tissue>
    </source>
</reference>
<dbReference type="AlphaFoldDB" id="A0A9X9M4S5"/>
<keyword evidence="2" id="KW-1185">Reference proteome</keyword>